<evidence type="ECO:0000313" key="3">
    <source>
        <dbReference type="Proteomes" id="UP000529417"/>
    </source>
</evidence>
<dbReference type="SUPFAM" id="SSF51658">
    <property type="entry name" value="Xylose isomerase-like"/>
    <property type="match status" value="1"/>
</dbReference>
<proteinExistence type="predicted"/>
<comment type="caution">
    <text evidence="2">The sequence shown here is derived from an EMBL/GenBank/DDBJ whole genome shotgun (WGS) entry which is preliminary data.</text>
</comment>
<dbReference type="EMBL" id="JACBXS010000034">
    <property type="protein sequence ID" value="NYS26165.1"/>
    <property type="molecule type" value="Genomic_DNA"/>
</dbReference>
<dbReference type="PANTHER" id="PTHR12110">
    <property type="entry name" value="HYDROXYPYRUVATE ISOMERASE"/>
    <property type="match status" value="1"/>
</dbReference>
<dbReference type="InterPro" id="IPR050312">
    <property type="entry name" value="IolE/XylAMocC-like"/>
</dbReference>
<dbReference type="InterPro" id="IPR036237">
    <property type="entry name" value="Xyl_isomerase-like_sf"/>
</dbReference>
<dbReference type="Proteomes" id="UP000529417">
    <property type="component" value="Unassembled WGS sequence"/>
</dbReference>
<dbReference type="RefSeq" id="WP_179906962.1">
    <property type="nucleotide sequence ID" value="NZ_JACBXS010000034.1"/>
</dbReference>
<name>A0A7Z0KZF3_9RHOB</name>
<dbReference type="InterPro" id="IPR013022">
    <property type="entry name" value="Xyl_isomerase-like_TIM-brl"/>
</dbReference>
<dbReference type="Pfam" id="PF01261">
    <property type="entry name" value="AP_endonuc_2"/>
    <property type="match status" value="1"/>
</dbReference>
<evidence type="ECO:0000259" key="1">
    <source>
        <dbReference type="Pfam" id="PF01261"/>
    </source>
</evidence>
<reference evidence="2 3" key="1">
    <citation type="journal article" date="2000" name="Arch. Microbiol.">
        <title>Rhodobaca bogoriensis gen. nov. and sp. nov., an alkaliphilic purple nonsulfur bacterium from African Rift Valley soda lakes.</title>
        <authorList>
            <person name="Milford A.D."/>
            <person name="Achenbach L.A."/>
            <person name="Jung D.O."/>
            <person name="Madigan M.T."/>
        </authorList>
    </citation>
    <scope>NUCLEOTIDE SEQUENCE [LARGE SCALE GENOMIC DNA]</scope>
    <source>
        <strain evidence="2 3">2376</strain>
    </source>
</reference>
<dbReference type="GO" id="GO:0016853">
    <property type="term" value="F:isomerase activity"/>
    <property type="evidence" value="ECO:0007669"/>
    <property type="project" value="UniProtKB-KW"/>
</dbReference>
<keyword evidence="2" id="KW-0413">Isomerase</keyword>
<gene>
    <name evidence="2" type="ORF">HUK65_14315</name>
</gene>
<dbReference type="Gene3D" id="3.20.20.150">
    <property type="entry name" value="Divalent-metal-dependent TIM barrel enzymes"/>
    <property type="match status" value="1"/>
</dbReference>
<evidence type="ECO:0000313" key="2">
    <source>
        <dbReference type="EMBL" id="NYS26165.1"/>
    </source>
</evidence>
<keyword evidence="3" id="KW-1185">Reference proteome</keyword>
<dbReference type="AlphaFoldDB" id="A0A7Z0KZF3"/>
<accession>A0A7Z0KZF3</accession>
<organism evidence="2 3">
    <name type="scientific">Rhabdonatronobacter sediminivivens</name>
    <dbReference type="NCBI Taxonomy" id="2743469"/>
    <lineage>
        <taxon>Bacteria</taxon>
        <taxon>Pseudomonadati</taxon>
        <taxon>Pseudomonadota</taxon>
        <taxon>Alphaproteobacteria</taxon>
        <taxon>Rhodobacterales</taxon>
        <taxon>Paracoccaceae</taxon>
        <taxon>Rhabdonatronobacter</taxon>
    </lineage>
</organism>
<dbReference type="PANTHER" id="PTHR12110:SF21">
    <property type="entry name" value="XYLOSE ISOMERASE-LIKE TIM BARREL DOMAIN-CONTAINING PROTEIN"/>
    <property type="match status" value="1"/>
</dbReference>
<protein>
    <submittedName>
        <fullName evidence="2">Sugar phosphate isomerase/epimerase</fullName>
    </submittedName>
</protein>
<sequence length="279" mass="29148">MKFSLCNEVLANVDLAEQCRLAAAMGYAGLEIAPYTLAPDPTRMTDRQIADARAIVADHGLEVTGLHWLLIAPEGLSITDPDPAMRARVTDALAALVDLCAGLGGRVLVHGSPKQRRLGAEPERARAVALEHWAAAGARARAAGMVYCIEPISADEADFVTTLAEGAALLEAAAEPGLQLMIDTGHALRGEGEPLADLAARWLPTGRIAHVQLNDSNRRGPGQGADRLAPFLAALRGARWPHPVAVEPFVYVPDGATTAAASIGYLRGVLEGLDGPAAG</sequence>
<feature type="domain" description="Xylose isomerase-like TIM barrel" evidence="1">
    <location>
        <begin position="20"/>
        <end position="267"/>
    </location>
</feature>